<keyword evidence="10" id="KW-0472">Membrane</keyword>
<evidence type="ECO:0000313" key="13">
    <source>
        <dbReference type="Proteomes" id="UP000216913"/>
    </source>
</evidence>
<dbReference type="InterPro" id="IPR003593">
    <property type="entry name" value="AAA+_ATPase"/>
</dbReference>
<evidence type="ECO:0000256" key="7">
    <source>
        <dbReference type="ARBA" id="ARBA00022840"/>
    </source>
</evidence>
<keyword evidence="8" id="KW-0408">Iron</keyword>
<dbReference type="PANTHER" id="PTHR42771:SF3">
    <property type="entry name" value="PETROBACTIN IMPORT ATP-BINDING PROTEIN YCLP"/>
    <property type="match status" value="1"/>
</dbReference>
<comment type="subcellular location">
    <subcellularLocation>
        <location evidence="1">Cell membrane</location>
        <topology evidence="1">Peripheral membrane protein</topology>
    </subcellularLocation>
</comment>
<keyword evidence="6" id="KW-0547">Nucleotide-binding</keyword>
<evidence type="ECO:0000256" key="9">
    <source>
        <dbReference type="ARBA" id="ARBA00023065"/>
    </source>
</evidence>
<keyword evidence="9" id="KW-0406">Ion transport</keyword>
<dbReference type="PANTHER" id="PTHR42771">
    <property type="entry name" value="IRON(3+)-HYDROXAMATE IMPORT ATP-BINDING PROTEIN FHUC"/>
    <property type="match status" value="1"/>
</dbReference>
<keyword evidence="13" id="KW-1185">Reference proteome</keyword>
<dbReference type="Proteomes" id="UP000216913">
    <property type="component" value="Unassembled WGS sequence"/>
</dbReference>
<dbReference type="Gene3D" id="3.40.50.300">
    <property type="entry name" value="P-loop containing nucleotide triphosphate hydrolases"/>
    <property type="match status" value="1"/>
</dbReference>
<evidence type="ECO:0000256" key="3">
    <source>
        <dbReference type="ARBA" id="ARBA00022448"/>
    </source>
</evidence>
<evidence type="ECO:0000256" key="5">
    <source>
        <dbReference type="ARBA" id="ARBA00022496"/>
    </source>
</evidence>
<feature type="domain" description="ABC transporter" evidence="11">
    <location>
        <begin position="2"/>
        <end position="236"/>
    </location>
</feature>
<evidence type="ECO:0000313" key="12">
    <source>
        <dbReference type="EMBL" id="OZI46583.1"/>
    </source>
</evidence>
<dbReference type="CDD" id="cd03214">
    <property type="entry name" value="ABC_Iron-Siderophores_B12_Hemin"/>
    <property type="match status" value="1"/>
</dbReference>
<dbReference type="InterPro" id="IPR051535">
    <property type="entry name" value="Siderophore_ABC-ATPase"/>
</dbReference>
<evidence type="ECO:0000256" key="6">
    <source>
        <dbReference type="ARBA" id="ARBA00022741"/>
    </source>
</evidence>
<dbReference type="GO" id="GO:0016887">
    <property type="term" value="F:ATP hydrolysis activity"/>
    <property type="evidence" value="ECO:0007669"/>
    <property type="project" value="InterPro"/>
</dbReference>
<organism evidence="12 13">
    <name type="scientific">Bordetella genomosp. 5</name>
    <dbReference type="NCBI Taxonomy" id="1395608"/>
    <lineage>
        <taxon>Bacteria</taxon>
        <taxon>Pseudomonadati</taxon>
        <taxon>Pseudomonadota</taxon>
        <taxon>Betaproteobacteria</taxon>
        <taxon>Burkholderiales</taxon>
        <taxon>Alcaligenaceae</taxon>
        <taxon>Bordetella</taxon>
    </lineage>
</organism>
<dbReference type="SMART" id="SM00382">
    <property type="entry name" value="AAA"/>
    <property type="match status" value="1"/>
</dbReference>
<evidence type="ECO:0000256" key="1">
    <source>
        <dbReference type="ARBA" id="ARBA00004202"/>
    </source>
</evidence>
<dbReference type="InterPro" id="IPR027417">
    <property type="entry name" value="P-loop_NTPase"/>
</dbReference>
<dbReference type="SUPFAM" id="SSF52540">
    <property type="entry name" value="P-loop containing nucleoside triphosphate hydrolases"/>
    <property type="match status" value="1"/>
</dbReference>
<evidence type="ECO:0000259" key="11">
    <source>
        <dbReference type="PROSITE" id="PS50893"/>
    </source>
</evidence>
<keyword evidence="4" id="KW-1003">Cell membrane</keyword>
<dbReference type="GO" id="GO:0006826">
    <property type="term" value="P:iron ion transport"/>
    <property type="evidence" value="ECO:0007669"/>
    <property type="project" value="UniProtKB-KW"/>
</dbReference>
<dbReference type="AlphaFoldDB" id="A0A261TD52"/>
<dbReference type="Pfam" id="PF00005">
    <property type="entry name" value="ABC_tran"/>
    <property type="match status" value="1"/>
</dbReference>
<sequence>MIEVQGVTKRYEETVVVDDVTLALPAGGITAIIGPNGAGKSTLLSMVSRLLPLSAGQVRIDELDVTRADSRELARRLAILRQDNHLPLRLTVRDLVAFGRFPHSGGRLTADDKVHIDRAIAYMELEPLAERYLDEMSGGQRQRAFVAMVLCQDTRYVLLDEPLNSLDMKHAVAMMRILRRAADELGKSVVVVLHDLNFAAAYADHIVAMRDGRVAHQGGPDAIIEPELLSTLYGLPIRVHEIDGQRVCVYYRQA</sequence>
<dbReference type="GO" id="GO:0005886">
    <property type="term" value="C:plasma membrane"/>
    <property type="evidence" value="ECO:0007669"/>
    <property type="project" value="UniProtKB-SubCell"/>
</dbReference>
<comment type="similarity">
    <text evidence="2">Belongs to the ABC transporter superfamily.</text>
</comment>
<protein>
    <submittedName>
        <fullName evidence="12">Iron ABC transporter ATP-binding protein</fullName>
    </submittedName>
</protein>
<dbReference type="RefSeq" id="WP_094802342.1">
    <property type="nucleotide sequence ID" value="NZ_NEVN01000009.1"/>
</dbReference>
<keyword evidence="7 12" id="KW-0067">ATP-binding</keyword>
<gene>
    <name evidence="12" type="ORF">CAL25_17930</name>
</gene>
<dbReference type="PROSITE" id="PS00211">
    <property type="entry name" value="ABC_TRANSPORTER_1"/>
    <property type="match status" value="1"/>
</dbReference>
<dbReference type="InterPro" id="IPR003439">
    <property type="entry name" value="ABC_transporter-like_ATP-bd"/>
</dbReference>
<keyword evidence="5" id="KW-0410">Iron transport</keyword>
<name>A0A261TD52_9BORD</name>
<dbReference type="PROSITE" id="PS50893">
    <property type="entry name" value="ABC_TRANSPORTER_2"/>
    <property type="match status" value="1"/>
</dbReference>
<evidence type="ECO:0000256" key="2">
    <source>
        <dbReference type="ARBA" id="ARBA00005417"/>
    </source>
</evidence>
<evidence type="ECO:0000256" key="10">
    <source>
        <dbReference type="ARBA" id="ARBA00023136"/>
    </source>
</evidence>
<proteinExistence type="inferred from homology"/>
<evidence type="ECO:0000256" key="4">
    <source>
        <dbReference type="ARBA" id="ARBA00022475"/>
    </source>
</evidence>
<comment type="caution">
    <text evidence="12">The sequence shown here is derived from an EMBL/GenBank/DDBJ whole genome shotgun (WGS) entry which is preliminary data.</text>
</comment>
<evidence type="ECO:0000256" key="8">
    <source>
        <dbReference type="ARBA" id="ARBA00023004"/>
    </source>
</evidence>
<accession>A0A261TD52</accession>
<dbReference type="OrthoDB" id="5296765at2"/>
<dbReference type="InterPro" id="IPR017871">
    <property type="entry name" value="ABC_transporter-like_CS"/>
</dbReference>
<dbReference type="GO" id="GO:0005524">
    <property type="term" value="F:ATP binding"/>
    <property type="evidence" value="ECO:0007669"/>
    <property type="project" value="UniProtKB-KW"/>
</dbReference>
<dbReference type="EMBL" id="NEVP01000011">
    <property type="protein sequence ID" value="OZI46583.1"/>
    <property type="molecule type" value="Genomic_DNA"/>
</dbReference>
<keyword evidence="3" id="KW-0813">Transport</keyword>
<dbReference type="FunFam" id="3.40.50.300:FF:000134">
    <property type="entry name" value="Iron-enterobactin ABC transporter ATP-binding protein"/>
    <property type="match status" value="1"/>
</dbReference>
<reference evidence="12 13" key="1">
    <citation type="submission" date="2017-05" db="EMBL/GenBank/DDBJ databases">
        <title>Complete and WGS of Bordetella genogroups.</title>
        <authorList>
            <person name="Spilker T."/>
            <person name="LiPuma J."/>
        </authorList>
    </citation>
    <scope>NUCLEOTIDE SEQUENCE [LARGE SCALE GENOMIC DNA]</scope>
    <source>
        <strain evidence="12 13">AU10456</strain>
    </source>
</reference>